<feature type="compositionally biased region" description="Polar residues" evidence="1">
    <location>
        <begin position="270"/>
        <end position="279"/>
    </location>
</feature>
<feature type="region of interest" description="Disordered" evidence="1">
    <location>
        <begin position="1"/>
        <end position="34"/>
    </location>
</feature>
<evidence type="ECO:0000313" key="3">
    <source>
        <dbReference type="Proteomes" id="UP000186817"/>
    </source>
</evidence>
<dbReference type="EMBL" id="LSRX01000363">
    <property type="protein sequence ID" value="OLP99401.1"/>
    <property type="molecule type" value="Genomic_DNA"/>
</dbReference>
<feature type="compositionally biased region" description="Basic and acidic residues" evidence="1">
    <location>
        <begin position="91"/>
        <end position="103"/>
    </location>
</feature>
<dbReference type="OrthoDB" id="445831at2759"/>
<feature type="compositionally biased region" description="Basic and acidic residues" evidence="1">
    <location>
        <begin position="19"/>
        <end position="34"/>
    </location>
</feature>
<dbReference type="Proteomes" id="UP000186817">
    <property type="component" value="Unassembled WGS sequence"/>
</dbReference>
<feature type="region of interest" description="Disordered" evidence="1">
    <location>
        <begin position="200"/>
        <end position="279"/>
    </location>
</feature>
<feature type="compositionally biased region" description="Basic and acidic residues" evidence="1">
    <location>
        <begin position="249"/>
        <end position="269"/>
    </location>
</feature>
<protein>
    <submittedName>
        <fullName evidence="2">Uncharacterized protein</fullName>
    </submittedName>
</protein>
<gene>
    <name evidence="2" type="ORF">AK812_SmicGene18040</name>
</gene>
<comment type="caution">
    <text evidence="2">The sequence shown here is derived from an EMBL/GenBank/DDBJ whole genome shotgun (WGS) entry which is preliminary data.</text>
</comment>
<keyword evidence="3" id="KW-1185">Reference proteome</keyword>
<dbReference type="AlphaFoldDB" id="A0A1Q9DW74"/>
<feature type="compositionally biased region" description="Gly residues" evidence="1">
    <location>
        <begin position="1"/>
        <end position="15"/>
    </location>
</feature>
<organism evidence="2 3">
    <name type="scientific">Symbiodinium microadriaticum</name>
    <name type="common">Dinoflagellate</name>
    <name type="synonym">Zooxanthella microadriatica</name>
    <dbReference type="NCBI Taxonomy" id="2951"/>
    <lineage>
        <taxon>Eukaryota</taxon>
        <taxon>Sar</taxon>
        <taxon>Alveolata</taxon>
        <taxon>Dinophyceae</taxon>
        <taxon>Suessiales</taxon>
        <taxon>Symbiodiniaceae</taxon>
        <taxon>Symbiodinium</taxon>
    </lineage>
</organism>
<sequence>MGRGGRGKWNGGQGQGLDPRNESQRRREEERRLPLRDELAALRSELARSEQLGGQLLQRCEAAEAGLSSIPVQEAKVTELQAALATLKTLREDSEATHRRDMEESTEQVKGLEEEVEEQKFKINKLRSEKAQLLEETEEQKEKIHRLHQDKDRLKDDLSDIEKDCDMKSKHIKGLGQEKAELREHLLEAHKEEARLRKLLRKRGRSDSESGPEAALPVNEEDDRELRRELEACQQEAAEASMQEQAGVVKEDSSESEAKAEAVKEKEESPTSIAESVSE</sequence>
<feature type="region of interest" description="Disordered" evidence="1">
    <location>
        <begin position="91"/>
        <end position="114"/>
    </location>
</feature>
<name>A0A1Q9DW74_SYMMI</name>
<feature type="compositionally biased region" description="Low complexity" evidence="1">
    <location>
        <begin position="232"/>
        <end position="248"/>
    </location>
</feature>
<reference evidence="2 3" key="1">
    <citation type="submission" date="2016-02" db="EMBL/GenBank/DDBJ databases">
        <title>Genome analysis of coral dinoflagellate symbionts highlights evolutionary adaptations to a symbiotic lifestyle.</title>
        <authorList>
            <person name="Aranda M."/>
            <person name="Li Y."/>
            <person name="Liew Y.J."/>
            <person name="Baumgarten S."/>
            <person name="Simakov O."/>
            <person name="Wilson M."/>
            <person name="Piel J."/>
            <person name="Ashoor H."/>
            <person name="Bougouffa S."/>
            <person name="Bajic V.B."/>
            <person name="Ryu T."/>
            <person name="Ravasi T."/>
            <person name="Bayer T."/>
            <person name="Micklem G."/>
            <person name="Kim H."/>
            <person name="Bhak J."/>
            <person name="Lajeunesse T.C."/>
            <person name="Voolstra C.R."/>
        </authorList>
    </citation>
    <scope>NUCLEOTIDE SEQUENCE [LARGE SCALE GENOMIC DNA]</scope>
    <source>
        <strain evidence="2 3">CCMP2467</strain>
    </source>
</reference>
<evidence type="ECO:0000313" key="2">
    <source>
        <dbReference type="EMBL" id="OLP99401.1"/>
    </source>
</evidence>
<evidence type="ECO:0000256" key="1">
    <source>
        <dbReference type="SAM" id="MobiDB-lite"/>
    </source>
</evidence>
<proteinExistence type="predicted"/>
<accession>A0A1Q9DW74</accession>